<dbReference type="Pfam" id="PF06841">
    <property type="entry name" value="Phage_T4_gp19"/>
    <property type="match status" value="1"/>
</dbReference>
<dbReference type="GO" id="GO:0005198">
    <property type="term" value="F:structural molecule activity"/>
    <property type="evidence" value="ECO:0007669"/>
    <property type="project" value="InterPro"/>
</dbReference>
<proteinExistence type="predicted"/>
<evidence type="ECO:0000313" key="1">
    <source>
        <dbReference type="EMBL" id="SDM28754.1"/>
    </source>
</evidence>
<accession>A0A1G9S012</accession>
<dbReference type="AlphaFoldDB" id="A0A1G9S012"/>
<protein>
    <submittedName>
        <fullName evidence="1">Conserved hypothetical phage tail region protein</fullName>
    </submittedName>
</protein>
<keyword evidence="2" id="KW-1185">Reference proteome</keyword>
<sequence>MRFRKNTGLYFRLTVEGFTDEHNGDFAEVSGLNVRMKQEEPHSTMNELFKQFVPSPPKHANITLKKGILRGLLLIEWLQPRYESLVFTSKNLSLLLIDEVGTIYSSWKLVNAYPISIKLAFSEKQDDLLIIETLELSYNSFTKTS</sequence>
<evidence type="ECO:0000313" key="2">
    <source>
        <dbReference type="Proteomes" id="UP000199226"/>
    </source>
</evidence>
<dbReference type="EMBL" id="FNHH01000009">
    <property type="protein sequence ID" value="SDM28754.1"/>
    <property type="molecule type" value="Genomic_DNA"/>
</dbReference>
<gene>
    <name evidence="1" type="ORF">SAMN05421813_10912</name>
</gene>
<dbReference type="InterPro" id="IPR010667">
    <property type="entry name" value="Phage_T4_Gp19"/>
</dbReference>
<organism evidence="1 2">
    <name type="scientific">Daejeonella rubra</name>
    <dbReference type="NCBI Taxonomy" id="990371"/>
    <lineage>
        <taxon>Bacteria</taxon>
        <taxon>Pseudomonadati</taxon>
        <taxon>Bacteroidota</taxon>
        <taxon>Sphingobacteriia</taxon>
        <taxon>Sphingobacteriales</taxon>
        <taxon>Sphingobacteriaceae</taxon>
        <taxon>Daejeonella</taxon>
    </lineage>
</organism>
<dbReference type="STRING" id="990371.SAMN05421813_10912"/>
<dbReference type="OrthoDB" id="9799891at2"/>
<dbReference type="RefSeq" id="WP_090703527.1">
    <property type="nucleotide sequence ID" value="NZ_FNHH01000009.1"/>
</dbReference>
<dbReference type="Proteomes" id="UP000199226">
    <property type="component" value="Unassembled WGS sequence"/>
</dbReference>
<name>A0A1G9S012_9SPHI</name>
<reference evidence="2" key="1">
    <citation type="submission" date="2016-10" db="EMBL/GenBank/DDBJ databases">
        <authorList>
            <person name="Varghese N."/>
            <person name="Submissions S."/>
        </authorList>
    </citation>
    <scope>NUCLEOTIDE SEQUENCE [LARGE SCALE GENOMIC DNA]</scope>
    <source>
        <strain evidence="2">DSM 24536</strain>
    </source>
</reference>